<dbReference type="InterPro" id="IPR054619">
    <property type="entry name" value="Npun_R2821-like"/>
</dbReference>
<dbReference type="AlphaFoldDB" id="A0A3S1CJH8"/>
<dbReference type="Proteomes" id="UP000271624">
    <property type="component" value="Unassembled WGS sequence"/>
</dbReference>
<evidence type="ECO:0008006" key="3">
    <source>
        <dbReference type="Google" id="ProtNLM"/>
    </source>
</evidence>
<comment type="caution">
    <text evidence="1">The sequence shown here is derived from an EMBL/GenBank/DDBJ whole genome shotgun (WGS) entry which is preliminary data.</text>
</comment>
<dbReference type="EMBL" id="RSCL01000015">
    <property type="protein sequence ID" value="RUT02780.1"/>
    <property type="molecule type" value="Genomic_DNA"/>
</dbReference>
<dbReference type="SUPFAM" id="SSF53448">
    <property type="entry name" value="Nucleotide-diphospho-sugar transferases"/>
    <property type="match status" value="1"/>
</dbReference>
<name>A0A3S1CJH8_9CYAN</name>
<evidence type="ECO:0000313" key="2">
    <source>
        <dbReference type="Proteomes" id="UP000271624"/>
    </source>
</evidence>
<accession>A0A3S1CJH8</accession>
<sequence length="335" mass="39124">MKIGIYTLGNDAVYDQLVALLNSIEVNIGDIPVCIIPYNEQLDLVKQEVNSRANVTIFDNSESIQRWEKFANEVWAVHPGAKASKISLNWWSSGHLQRKLCAFDGDFDAFVFCDADSLVMKSFDGIFEKLNTYSFVFDDWIHSKNRIKVPLNVPLLEQANLFTEQQIRPRLHCSDFFGSKRGLFTAEDLTKYKKLLIEQREVEWLTAWWDDAHLFNYLTFKSNLPLFNYTLSENAEDRTGNCAIADSFVNINNVLYNEQGLKPIHRLHYMNYPTIDFTRLCSGENVDIRYKEEFLHYRFLKQPESRPQNFYSPSLSEKFSRLYKKATKKVRMLVS</sequence>
<proteinExistence type="predicted"/>
<keyword evidence="2" id="KW-1185">Reference proteome</keyword>
<reference evidence="1" key="1">
    <citation type="submission" date="2018-12" db="EMBL/GenBank/DDBJ databases">
        <authorList>
            <person name="Will S."/>
            <person name="Neumann-Schaal M."/>
            <person name="Henke P."/>
        </authorList>
    </citation>
    <scope>NUCLEOTIDE SEQUENCE</scope>
    <source>
        <strain evidence="1">PCC 7102</strain>
    </source>
</reference>
<protein>
    <recommendedName>
        <fullName evidence="3">Methionine synthase</fullName>
    </recommendedName>
</protein>
<dbReference type="OrthoDB" id="480149at2"/>
<reference evidence="1" key="2">
    <citation type="journal article" date="2019" name="Genome Biol. Evol.">
        <title>Day and night: Metabolic profiles and evolutionary relationships of six axenic non-marine cyanobacteria.</title>
        <authorList>
            <person name="Will S.E."/>
            <person name="Henke P."/>
            <person name="Boedeker C."/>
            <person name="Huang S."/>
            <person name="Brinkmann H."/>
            <person name="Rohde M."/>
            <person name="Jarek M."/>
            <person name="Friedl T."/>
            <person name="Seufert S."/>
            <person name="Schumacher M."/>
            <person name="Overmann J."/>
            <person name="Neumann-Schaal M."/>
            <person name="Petersen J."/>
        </authorList>
    </citation>
    <scope>NUCLEOTIDE SEQUENCE [LARGE SCALE GENOMIC DNA]</scope>
    <source>
        <strain evidence="1">PCC 7102</strain>
    </source>
</reference>
<dbReference type="RefSeq" id="WP_127083962.1">
    <property type="nucleotide sequence ID" value="NZ_RSCL01000015.1"/>
</dbReference>
<dbReference type="NCBIfam" id="NF045582">
    <property type="entry name" value="Npun_R2823_gen"/>
    <property type="match status" value="1"/>
</dbReference>
<evidence type="ECO:0000313" key="1">
    <source>
        <dbReference type="EMBL" id="RUT02780.1"/>
    </source>
</evidence>
<organism evidence="1 2">
    <name type="scientific">Dulcicalothrix desertica PCC 7102</name>
    <dbReference type="NCBI Taxonomy" id="232991"/>
    <lineage>
        <taxon>Bacteria</taxon>
        <taxon>Bacillati</taxon>
        <taxon>Cyanobacteriota</taxon>
        <taxon>Cyanophyceae</taxon>
        <taxon>Nostocales</taxon>
        <taxon>Calotrichaceae</taxon>
        <taxon>Dulcicalothrix</taxon>
    </lineage>
</organism>
<dbReference type="InterPro" id="IPR029044">
    <property type="entry name" value="Nucleotide-diphossugar_trans"/>
</dbReference>
<gene>
    <name evidence="1" type="ORF">DSM106972_057000</name>
</gene>